<name>A0AAD6J5R1_DREDA</name>
<dbReference type="PROSITE" id="PS51140">
    <property type="entry name" value="CUE"/>
    <property type="match status" value="1"/>
</dbReference>
<dbReference type="SUPFAM" id="SSF46934">
    <property type="entry name" value="UBA-like"/>
    <property type="match status" value="1"/>
</dbReference>
<dbReference type="InterPro" id="IPR015943">
    <property type="entry name" value="WD40/YVTN_repeat-like_dom_sf"/>
</dbReference>
<feature type="repeat" description="WD" evidence="6">
    <location>
        <begin position="331"/>
        <end position="370"/>
    </location>
</feature>
<dbReference type="CDD" id="cd00200">
    <property type="entry name" value="WD40"/>
    <property type="match status" value="1"/>
</dbReference>
<feature type="region of interest" description="Disordered" evidence="8">
    <location>
        <begin position="1201"/>
        <end position="1309"/>
    </location>
</feature>
<dbReference type="SMART" id="SM00320">
    <property type="entry name" value="WD40"/>
    <property type="match status" value="6"/>
</dbReference>
<dbReference type="InterPro" id="IPR019775">
    <property type="entry name" value="WD40_repeat_CS"/>
</dbReference>
<feature type="compositionally biased region" description="Gly residues" evidence="8">
    <location>
        <begin position="1228"/>
        <end position="1252"/>
    </location>
</feature>
<dbReference type="InterPro" id="IPR036322">
    <property type="entry name" value="WD40_repeat_dom_sf"/>
</dbReference>
<evidence type="ECO:0000256" key="7">
    <source>
        <dbReference type="SAM" id="Coils"/>
    </source>
</evidence>
<feature type="compositionally biased region" description="Basic residues" evidence="8">
    <location>
        <begin position="1300"/>
        <end position="1309"/>
    </location>
</feature>
<feature type="region of interest" description="Disordered" evidence="8">
    <location>
        <begin position="1029"/>
        <end position="1052"/>
    </location>
</feature>
<dbReference type="InterPro" id="IPR020472">
    <property type="entry name" value="WD40_PAC1"/>
</dbReference>
<keyword evidence="2" id="KW-0677">Repeat</keyword>
<feature type="compositionally biased region" description="Acidic residues" evidence="8">
    <location>
        <begin position="1094"/>
        <end position="1108"/>
    </location>
</feature>
<feature type="repeat" description="WD" evidence="6">
    <location>
        <begin position="507"/>
        <end position="529"/>
    </location>
</feature>
<dbReference type="PROSITE" id="PS50082">
    <property type="entry name" value="WD_REPEATS_2"/>
    <property type="match status" value="5"/>
</dbReference>
<dbReference type="GO" id="GO:1990234">
    <property type="term" value="C:transferase complex"/>
    <property type="evidence" value="ECO:0007669"/>
    <property type="project" value="UniProtKB-ARBA"/>
</dbReference>
<evidence type="ECO:0000256" key="6">
    <source>
        <dbReference type="PROSITE-ProRule" id="PRU00221"/>
    </source>
</evidence>
<feature type="repeat" description="WD" evidence="6">
    <location>
        <begin position="289"/>
        <end position="330"/>
    </location>
</feature>
<keyword evidence="1 6" id="KW-0853">WD repeat</keyword>
<dbReference type="GO" id="GO:0043130">
    <property type="term" value="F:ubiquitin binding"/>
    <property type="evidence" value="ECO:0007669"/>
    <property type="project" value="InterPro"/>
</dbReference>
<dbReference type="InterPro" id="IPR009060">
    <property type="entry name" value="UBA-like_sf"/>
</dbReference>
<dbReference type="Pfam" id="PF00400">
    <property type="entry name" value="WD40"/>
    <property type="match status" value="4"/>
</dbReference>
<keyword evidence="11" id="KW-1185">Reference proteome</keyword>
<feature type="compositionally biased region" description="Low complexity" evidence="8">
    <location>
        <begin position="1029"/>
        <end position="1044"/>
    </location>
</feature>
<evidence type="ECO:0000256" key="8">
    <source>
        <dbReference type="SAM" id="MobiDB-lite"/>
    </source>
</evidence>
<protein>
    <recommendedName>
        <fullName evidence="4">Mitochondrial division protein 1</fullName>
    </recommendedName>
</protein>
<feature type="region of interest" description="Disordered" evidence="8">
    <location>
        <begin position="966"/>
        <end position="989"/>
    </location>
</feature>
<dbReference type="EMBL" id="JAQGDS010000002">
    <property type="protein sequence ID" value="KAJ6263775.1"/>
    <property type="molecule type" value="Genomic_DNA"/>
</dbReference>
<gene>
    <name evidence="10" type="ORF">Dda_2346</name>
</gene>
<feature type="coiled-coil region" evidence="7">
    <location>
        <begin position="187"/>
        <end position="228"/>
    </location>
</feature>
<dbReference type="Gene3D" id="6.10.280.220">
    <property type="match status" value="1"/>
</dbReference>
<dbReference type="CDD" id="cd22881">
    <property type="entry name" value="Mdv1_N"/>
    <property type="match status" value="1"/>
</dbReference>
<feature type="compositionally biased region" description="Basic residues" evidence="8">
    <location>
        <begin position="260"/>
        <end position="269"/>
    </location>
</feature>
<dbReference type="PRINTS" id="PR00320">
    <property type="entry name" value="GPROTEINBRPT"/>
</dbReference>
<feature type="compositionally biased region" description="Polar residues" evidence="8">
    <location>
        <begin position="396"/>
        <end position="409"/>
    </location>
</feature>
<dbReference type="Proteomes" id="UP001221413">
    <property type="component" value="Unassembled WGS sequence"/>
</dbReference>
<feature type="region of interest" description="Disordered" evidence="8">
    <location>
        <begin position="249"/>
        <end position="269"/>
    </location>
</feature>
<comment type="similarity">
    <text evidence="3">Belongs to the WD repeat MDV1/CAF4 family.</text>
</comment>
<feature type="compositionally biased region" description="Basic and acidic residues" evidence="8">
    <location>
        <begin position="1255"/>
        <end position="1273"/>
    </location>
</feature>
<dbReference type="PANTHER" id="PTHR22847">
    <property type="entry name" value="WD40 REPEAT PROTEIN"/>
    <property type="match status" value="1"/>
</dbReference>
<evidence type="ECO:0000256" key="3">
    <source>
        <dbReference type="ARBA" id="ARBA00038415"/>
    </source>
</evidence>
<feature type="repeat" description="WD" evidence="6">
    <location>
        <begin position="530"/>
        <end position="569"/>
    </location>
</feature>
<dbReference type="CDD" id="cd14279">
    <property type="entry name" value="CUE"/>
    <property type="match status" value="1"/>
</dbReference>
<sequence>MVTASHVNPLDADTSLSALVSLQNTNITSFSRKVTSTAGSLISPFSDSLTPGTHYHHAMTEVSKDLRRPSIQKRVFSFSKSSPSEIVRSKLSATEISHRALTYLPDELLRDIPENDATYSLFQGFRASVDTAAAKKHREGKNLLQDGGPNSMSRLTRERETMNEQLDLLGVRKSIASTEIREIDNKIARLTAIRGAVLERLAKLEQEETELEHELLELDNRIEDIQYEMVEENSPIGGNEEAEGGGFMSESIYSKLPSPKGRKHRTTHKRKSMPILHEHMPPGSEIKEMQCHADVITALDFDYPFGKLVTAALDDTVRVWDLSSGRGLGLLEGHHASVKCIQVEDSFVATGSTDATIRFWDLSRTDVPSHPGSNSVTHKRGPQSTQDEDFEDDMSAISSPTGPMSSAGTQDCHLLTLDSHIGEVTALYFQHGTLVSGSADKTLRQWDLSTGRCVQTLDILWTASSSAASEDSGWSNITSLGRSSSRTSPTEGKADFVGALQCFDAALACGTADGLVRLWDLRSGQVHRSLVGHTGPVTALQFDDTYLVTGSMDRSIRIWDLRTGSISDAFAYEHPITSMQFDQQRIVSAAGENVAKIYDRVEGRHWSCGAGVEGQKEDRLSTPSIVDRVRCKEGYLVEGRRDGVVGVWTYAPRLHFAPVPPQPHRRSIPGATAELCLRLWAAGLQSLRRLSDGDFSSEVAGNTSLVAFVRSYISLDELKTHVDDNDDWVYATAITTDAAGTLRGYVRRGVKVVVHRAGALGCSKTLLTPCAFVKLAALFTGDGARSLMKRLYAADEALAKAYVQEHIRELVSLLASAAGNGKGKGGAADAATMEADVASALQELSYLVMALPDVADVVMADHGFFEALADTYAAYTATSMASAAEELRRVLFSVVVAAVQAQRYSALMDFLFSVTEDAKGSVGVYVSAVVASTPVLDRLSAVDAAGFANRWATVLQRLQRMNAATATTSKLSRLPRRRAKQMDNTSSPAGISELREMFPHIDQATLHAVLASVNGDVEAATITLLDGIPDTSTAPTATTTQTTKDTSDELDSLSVPTSRLYLGKRAASTADAMLSDRTAAPSKDRILAALQSFDSDDDERDDTYDADDIGGAIDRGDTADEQNAAAAAGTTVSDEERILYKALVENPGIFARDAVTRRGIERRKLREATGMTDEAVEGWKVMLDRDGGKRLQQLEIRFSRESTAAAEQPVIARTAWRRGDDDEDGDGSGEGTSRGYGGGRGGRGGRGRGGGPNDRNVRGQQRDHAPVVREGGEGPRVVKKTSKARGEHSRKVQSAARDRQRTKKMSKGM</sequence>
<evidence type="ECO:0000313" key="11">
    <source>
        <dbReference type="Proteomes" id="UP001221413"/>
    </source>
</evidence>
<feature type="domain" description="CUE" evidence="9">
    <location>
        <begin position="986"/>
        <end position="1029"/>
    </location>
</feature>
<keyword evidence="7" id="KW-0175">Coiled coil</keyword>
<feature type="repeat" description="WD" evidence="6">
    <location>
        <begin position="417"/>
        <end position="456"/>
    </location>
</feature>
<feature type="region of interest" description="Disordered" evidence="8">
    <location>
        <begin position="368"/>
        <end position="409"/>
    </location>
</feature>
<dbReference type="PROSITE" id="PS00678">
    <property type="entry name" value="WD_REPEATS_1"/>
    <property type="match status" value="3"/>
</dbReference>
<evidence type="ECO:0000256" key="5">
    <source>
        <dbReference type="ARBA" id="ARBA00043913"/>
    </source>
</evidence>
<evidence type="ECO:0000256" key="4">
    <source>
        <dbReference type="ARBA" id="ARBA00039789"/>
    </source>
</evidence>
<reference evidence="10" key="1">
    <citation type="submission" date="2023-01" db="EMBL/GenBank/DDBJ databases">
        <title>The chitinases involved in constricting ring structure development in the nematode-trapping fungus Drechslerella dactyloides.</title>
        <authorList>
            <person name="Wang R."/>
            <person name="Zhang L."/>
            <person name="Tang P."/>
            <person name="Li S."/>
            <person name="Liang L."/>
        </authorList>
    </citation>
    <scope>NUCLEOTIDE SEQUENCE</scope>
    <source>
        <strain evidence="10">YMF1.00031</strain>
    </source>
</reference>
<evidence type="ECO:0000313" key="10">
    <source>
        <dbReference type="EMBL" id="KAJ6263775.1"/>
    </source>
</evidence>
<evidence type="ECO:0000256" key="2">
    <source>
        <dbReference type="ARBA" id="ARBA00022737"/>
    </source>
</evidence>
<comment type="caution">
    <text evidence="10">The sequence shown here is derived from an EMBL/GenBank/DDBJ whole genome shotgun (WGS) entry which is preliminary data.</text>
</comment>
<dbReference type="Gene3D" id="2.130.10.10">
    <property type="entry name" value="YVTN repeat-like/Quinoprotein amine dehydrogenase"/>
    <property type="match status" value="2"/>
</dbReference>
<organism evidence="10 11">
    <name type="scientific">Drechslerella dactyloides</name>
    <name type="common">Nematode-trapping fungus</name>
    <name type="synonym">Arthrobotrys dactyloides</name>
    <dbReference type="NCBI Taxonomy" id="74499"/>
    <lineage>
        <taxon>Eukaryota</taxon>
        <taxon>Fungi</taxon>
        <taxon>Dikarya</taxon>
        <taxon>Ascomycota</taxon>
        <taxon>Pezizomycotina</taxon>
        <taxon>Orbiliomycetes</taxon>
        <taxon>Orbiliales</taxon>
        <taxon>Orbiliaceae</taxon>
        <taxon>Drechslerella</taxon>
    </lineage>
</organism>
<dbReference type="InterPro" id="IPR001680">
    <property type="entry name" value="WD40_rpt"/>
</dbReference>
<dbReference type="Pfam" id="PF02845">
    <property type="entry name" value="CUE"/>
    <property type="match status" value="1"/>
</dbReference>
<dbReference type="PROSITE" id="PS50294">
    <property type="entry name" value="WD_REPEATS_REGION"/>
    <property type="match status" value="4"/>
</dbReference>
<evidence type="ECO:0000256" key="1">
    <source>
        <dbReference type="ARBA" id="ARBA00022574"/>
    </source>
</evidence>
<dbReference type="InterPro" id="IPR003892">
    <property type="entry name" value="CUE"/>
</dbReference>
<feature type="region of interest" description="Disordered" evidence="8">
    <location>
        <begin position="1091"/>
        <end position="1118"/>
    </location>
</feature>
<evidence type="ECO:0000259" key="9">
    <source>
        <dbReference type="PROSITE" id="PS51140"/>
    </source>
</evidence>
<dbReference type="PANTHER" id="PTHR22847:SF637">
    <property type="entry name" value="WD REPEAT DOMAIN 5B"/>
    <property type="match status" value="1"/>
</dbReference>
<accession>A0AAD6J5R1</accession>
<dbReference type="Gene3D" id="1.10.8.10">
    <property type="entry name" value="DNA helicase RuvA subunit, C-terminal domain"/>
    <property type="match status" value="1"/>
</dbReference>
<dbReference type="SUPFAM" id="SSF50978">
    <property type="entry name" value="WD40 repeat-like"/>
    <property type="match status" value="1"/>
</dbReference>
<comment type="function">
    <text evidence="5">Involved in mitochondrial fission. Acts as an adapter protein required to form mitochondrial fission complexes. Formation of these complexes is required to promote constriction and fission of the mitochondrial compartment at a late step in mitochondrial division.</text>
</comment>
<proteinExistence type="inferred from homology"/>